<evidence type="ECO:0000313" key="2">
    <source>
        <dbReference type="Proteomes" id="UP000503820"/>
    </source>
</evidence>
<name>A0A7J0BVD7_9BACT</name>
<dbReference type="EMBL" id="BLVP01000008">
    <property type="protein sequence ID" value="GFM37628.1"/>
    <property type="molecule type" value="Genomic_DNA"/>
</dbReference>
<gene>
    <name evidence="1" type="ORF">DSM19430T_23120</name>
</gene>
<organism evidence="1 2">
    <name type="scientific">Desulfovibrio psychrotolerans</name>
    <dbReference type="NCBI Taxonomy" id="415242"/>
    <lineage>
        <taxon>Bacteria</taxon>
        <taxon>Pseudomonadati</taxon>
        <taxon>Thermodesulfobacteriota</taxon>
        <taxon>Desulfovibrionia</taxon>
        <taxon>Desulfovibrionales</taxon>
        <taxon>Desulfovibrionaceae</taxon>
        <taxon>Desulfovibrio</taxon>
    </lineage>
</organism>
<reference evidence="1 2" key="1">
    <citation type="submission" date="2020-05" db="EMBL/GenBank/DDBJ databases">
        <title>Draft genome sequence of Desulfovibrio psychrotolerans JS1T.</title>
        <authorList>
            <person name="Ueno A."/>
            <person name="Tamazawa S."/>
            <person name="Tamamura S."/>
            <person name="Murakami T."/>
            <person name="Kiyama T."/>
            <person name="Inomata H."/>
            <person name="Amano Y."/>
            <person name="Miyakawa K."/>
            <person name="Tamaki H."/>
            <person name="Naganuma T."/>
            <person name="Kaneko K."/>
        </authorList>
    </citation>
    <scope>NUCLEOTIDE SEQUENCE [LARGE SCALE GENOMIC DNA]</scope>
    <source>
        <strain evidence="1 2">JS1</strain>
    </source>
</reference>
<comment type="caution">
    <text evidence="1">The sequence shown here is derived from an EMBL/GenBank/DDBJ whole genome shotgun (WGS) entry which is preliminary data.</text>
</comment>
<keyword evidence="2" id="KW-1185">Reference proteome</keyword>
<dbReference type="Proteomes" id="UP000503820">
    <property type="component" value="Unassembled WGS sequence"/>
</dbReference>
<dbReference type="AlphaFoldDB" id="A0A7J0BVD7"/>
<sequence>MQPFYQGKLDVFCAIYAVLNAFQKLSGISVWQAKSLLMEILLRLPEENPQGWRACVRNETDYIWLVAELLQTYGTNMGLAWHRPWADYAEERNEPAVIPGDIWTTMAEWTARHPGSRTAVFRFRRYIPPRELPVVCHWTVADRFMGDTLFLFDASKEESAVHFLDRGGFAVRRAVVPSGCQIVLEPAAIFLLERQAV</sequence>
<proteinExistence type="predicted"/>
<protein>
    <submittedName>
        <fullName evidence="1">Uncharacterized protein</fullName>
    </submittedName>
</protein>
<accession>A0A7J0BVD7</accession>
<evidence type="ECO:0000313" key="1">
    <source>
        <dbReference type="EMBL" id="GFM37628.1"/>
    </source>
</evidence>
<dbReference type="RefSeq" id="WP_174410203.1">
    <property type="nucleotide sequence ID" value="NZ_BLVP01000008.1"/>
</dbReference>